<accession>A0A363UK89</accession>
<dbReference type="PANTHER" id="PTHR30582">
    <property type="entry name" value="L,D-TRANSPEPTIDASE"/>
    <property type="match status" value="1"/>
</dbReference>
<evidence type="ECO:0000313" key="12">
    <source>
        <dbReference type="Proteomes" id="UP000251800"/>
    </source>
</evidence>
<proteinExistence type="inferred from homology"/>
<dbReference type="GO" id="GO:0018104">
    <property type="term" value="P:peptidoglycan-protein cross-linking"/>
    <property type="evidence" value="ECO:0007669"/>
    <property type="project" value="TreeGrafter"/>
</dbReference>
<dbReference type="Gene3D" id="2.40.440.10">
    <property type="entry name" value="L,D-transpeptidase catalytic domain-like"/>
    <property type="match status" value="1"/>
</dbReference>
<dbReference type="UniPathway" id="UPA00219"/>
<evidence type="ECO:0000256" key="9">
    <source>
        <dbReference type="PROSITE-ProRule" id="PRU01373"/>
    </source>
</evidence>
<evidence type="ECO:0000256" key="2">
    <source>
        <dbReference type="ARBA" id="ARBA00005992"/>
    </source>
</evidence>
<dbReference type="GO" id="GO:0071972">
    <property type="term" value="F:peptidoglycan L,D-transpeptidase activity"/>
    <property type="evidence" value="ECO:0007669"/>
    <property type="project" value="TreeGrafter"/>
</dbReference>
<evidence type="ECO:0000256" key="7">
    <source>
        <dbReference type="ARBA" id="ARBA00022984"/>
    </source>
</evidence>
<dbReference type="EMBL" id="QEQK01000008">
    <property type="protein sequence ID" value="PWN55849.1"/>
    <property type="molecule type" value="Genomic_DNA"/>
</dbReference>
<keyword evidence="4" id="KW-0808">Transferase</keyword>
<dbReference type="CDD" id="cd16913">
    <property type="entry name" value="YkuD_like"/>
    <property type="match status" value="1"/>
</dbReference>
<dbReference type="GO" id="GO:0008360">
    <property type="term" value="P:regulation of cell shape"/>
    <property type="evidence" value="ECO:0007669"/>
    <property type="project" value="UniProtKB-UniRule"/>
</dbReference>
<comment type="caution">
    <text evidence="11">The sequence shown here is derived from an EMBL/GenBank/DDBJ whole genome shotgun (WGS) entry which is preliminary data.</text>
</comment>
<dbReference type="GO" id="GO:0005576">
    <property type="term" value="C:extracellular region"/>
    <property type="evidence" value="ECO:0007669"/>
    <property type="project" value="TreeGrafter"/>
</dbReference>
<dbReference type="PANTHER" id="PTHR30582:SF24">
    <property type="entry name" value="L,D-TRANSPEPTIDASE ERFK_SRFK-RELATED"/>
    <property type="match status" value="1"/>
</dbReference>
<dbReference type="RefSeq" id="WP_109720459.1">
    <property type="nucleotide sequence ID" value="NZ_QEQK01000008.1"/>
</dbReference>
<keyword evidence="12" id="KW-1185">Reference proteome</keyword>
<feature type="active site" description="Proton donor/acceptor" evidence="9">
    <location>
        <position position="118"/>
    </location>
</feature>
<name>A0A363UK89_9GAMM</name>
<protein>
    <submittedName>
        <fullName evidence="11">L,D-transpeptidase</fullName>
    </submittedName>
</protein>
<dbReference type="GO" id="GO:0071555">
    <property type="term" value="P:cell wall organization"/>
    <property type="evidence" value="ECO:0007669"/>
    <property type="project" value="UniProtKB-UniRule"/>
</dbReference>
<dbReference type="Pfam" id="PF03734">
    <property type="entry name" value="YkuD"/>
    <property type="match status" value="1"/>
</dbReference>
<reference evidence="11 12" key="1">
    <citation type="submission" date="2018-05" db="EMBL/GenBank/DDBJ databases">
        <title>Abyssibacter profundi OUC007T gen. nov., sp. nov, a marine bacterium isolated from seawater of the Mariana Trench.</title>
        <authorList>
            <person name="Zhou S."/>
        </authorList>
    </citation>
    <scope>NUCLEOTIDE SEQUENCE [LARGE SCALE GENOMIC DNA]</scope>
    <source>
        <strain evidence="11 12">OUC007</strain>
    </source>
</reference>
<evidence type="ECO:0000256" key="3">
    <source>
        <dbReference type="ARBA" id="ARBA00022676"/>
    </source>
</evidence>
<dbReference type="GO" id="GO:0016757">
    <property type="term" value="F:glycosyltransferase activity"/>
    <property type="evidence" value="ECO:0007669"/>
    <property type="project" value="UniProtKB-KW"/>
</dbReference>
<gene>
    <name evidence="11" type="ORF">DEH80_10560</name>
</gene>
<keyword evidence="7 9" id="KW-0573">Peptidoglycan synthesis</keyword>
<evidence type="ECO:0000256" key="8">
    <source>
        <dbReference type="ARBA" id="ARBA00023316"/>
    </source>
</evidence>
<sequence length="160" mass="17657">MRPHIVVDLRAQQLRWHSGTVQRCYPVSTARNGPGERNGSLCTPRGRHRIRAKIGAGQPSGAVFVGRRPTGEQYDEALAATAPERDWILTRILWLCGEEPGVNRGGDVDTMRRYIYIHGTPDSEPMGVPASHGCIRMRNADVIDLFDRVDCGTAVEIVAP</sequence>
<keyword evidence="6 9" id="KW-0133">Cell shape</keyword>
<dbReference type="InterPro" id="IPR050979">
    <property type="entry name" value="LD-transpeptidase"/>
</dbReference>
<feature type="active site" description="Nucleophile" evidence="9">
    <location>
        <position position="134"/>
    </location>
</feature>
<evidence type="ECO:0000313" key="11">
    <source>
        <dbReference type="EMBL" id="PWN55849.1"/>
    </source>
</evidence>
<keyword evidence="5" id="KW-0378">Hydrolase</keyword>
<evidence type="ECO:0000256" key="6">
    <source>
        <dbReference type="ARBA" id="ARBA00022960"/>
    </source>
</evidence>
<feature type="domain" description="L,D-TPase catalytic" evidence="10">
    <location>
        <begin position="3"/>
        <end position="158"/>
    </location>
</feature>
<evidence type="ECO:0000256" key="5">
    <source>
        <dbReference type="ARBA" id="ARBA00022801"/>
    </source>
</evidence>
<evidence type="ECO:0000259" key="10">
    <source>
        <dbReference type="PROSITE" id="PS52029"/>
    </source>
</evidence>
<evidence type="ECO:0000256" key="4">
    <source>
        <dbReference type="ARBA" id="ARBA00022679"/>
    </source>
</evidence>
<dbReference type="InterPro" id="IPR038063">
    <property type="entry name" value="Transpep_catalytic_dom"/>
</dbReference>
<organism evidence="11 12">
    <name type="scientific">Abyssibacter profundi</name>
    <dbReference type="NCBI Taxonomy" id="2182787"/>
    <lineage>
        <taxon>Bacteria</taxon>
        <taxon>Pseudomonadati</taxon>
        <taxon>Pseudomonadota</taxon>
        <taxon>Gammaproteobacteria</taxon>
        <taxon>Chromatiales</taxon>
        <taxon>Oceanococcaceae</taxon>
        <taxon>Abyssibacter</taxon>
    </lineage>
</organism>
<comment type="pathway">
    <text evidence="1 9">Cell wall biogenesis; peptidoglycan biosynthesis.</text>
</comment>
<dbReference type="Proteomes" id="UP000251800">
    <property type="component" value="Unassembled WGS sequence"/>
</dbReference>
<dbReference type="OrthoDB" id="9787225at2"/>
<dbReference type="PROSITE" id="PS52029">
    <property type="entry name" value="LD_TPASE"/>
    <property type="match status" value="1"/>
</dbReference>
<keyword evidence="3" id="KW-0328">Glycosyltransferase</keyword>
<evidence type="ECO:0000256" key="1">
    <source>
        <dbReference type="ARBA" id="ARBA00004752"/>
    </source>
</evidence>
<comment type="similarity">
    <text evidence="2">Belongs to the YkuD family.</text>
</comment>
<dbReference type="InterPro" id="IPR005490">
    <property type="entry name" value="LD_TPept_cat_dom"/>
</dbReference>
<dbReference type="AlphaFoldDB" id="A0A363UK89"/>
<dbReference type="SUPFAM" id="SSF141523">
    <property type="entry name" value="L,D-transpeptidase catalytic domain-like"/>
    <property type="match status" value="1"/>
</dbReference>
<keyword evidence="8 9" id="KW-0961">Cell wall biogenesis/degradation</keyword>